<dbReference type="CDD" id="cd04179">
    <property type="entry name" value="DPM_DPG-synthase_like"/>
    <property type="match status" value="1"/>
</dbReference>
<dbReference type="InterPro" id="IPR029044">
    <property type="entry name" value="Nucleotide-diphossugar_trans"/>
</dbReference>
<organism evidence="4 5">
    <name type="scientific">Slackia isoflavoniconvertens</name>
    <dbReference type="NCBI Taxonomy" id="572010"/>
    <lineage>
        <taxon>Bacteria</taxon>
        <taxon>Bacillati</taxon>
        <taxon>Actinomycetota</taxon>
        <taxon>Coriobacteriia</taxon>
        <taxon>Eggerthellales</taxon>
        <taxon>Eggerthellaceae</taxon>
        <taxon>Slackia</taxon>
    </lineage>
</organism>
<dbReference type="PANTHER" id="PTHR48090:SF7">
    <property type="entry name" value="RFBJ PROTEIN"/>
    <property type="match status" value="1"/>
</dbReference>
<evidence type="ECO:0000259" key="3">
    <source>
        <dbReference type="Pfam" id="PF00535"/>
    </source>
</evidence>
<protein>
    <submittedName>
        <fullName evidence="4">Glycosyl transferase</fullName>
    </submittedName>
</protein>
<gene>
    <name evidence="4" type="ORF">C1881_00580</name>
</gene>
<feature type="transmembrane region" description="Helical" evidence="2">
    <location>
        <begin position="273"/>
        <end position="296"/>
    </location>
</feature>
<dbReference type="InterPro" id="IPR050256">
    <property type="entry name" value="Glycosyltransferase_2"/>
</dbReference>
<dbReference type="PANTHER" id="PTHR48090">
    <property type="entry name" value="UNDECAPRENYL-PHOSPHATE 4-DEOXY-4-FORMAMIDO-L-ARABINOSE TRANSFERASE-RELATED"/>
    <property type="match status" value="1"/>
</dbReference>
<accession>A0A369LSF3</accession>
<reference evidence="4 5" key="1">
    <citation type="journal article" date="2018" name="Elife">
        <title>Discovery and characterization of a prevalent human gut bacterial enzyme sufficient for the inactivation of a family of plant toxins.</title>
        <authorList>
            <person name="Koppel N."/>
            <person name="Bisanz J.E."/>
            <person name="Pandelia M.E."/>
            <person name="Turnbaugh P.J."/>
            <person name="Balskus E.P."/>
        </authorList>
    </citation>
    <scope>NUCLEOTIDE SEQUENCE [LARGE SCALE GENOMIC DNA]</scope>
    <source>
        <strain evidence="4 5">OB21 GAM31</strain>
    </source>
</reference>
<dbReference type="AlphaFoldDB" id="A0A369LSF3"/>
<evidence type="ECO:0000256" key="2">
    <source>
        <dbReference type="SAM" id="Phobius"/>
    </source>
</evidence>
<keyword evidence="2" id="KW-0812">Transmembrane</keyword>
<proteinExistence type="inferred from homology"/>
<keyword evidence="2" id="KW-0472">Membrane</keyword>
<keyword evidence="4" id="KW-0808">Transferase</keyword>
<dbReference type="SUPFAM" id="SSF53448">
    <property type="entry name" value="Nucleotide-diphospho-sugar transferases"/>
    <property type="match status" value="1"/>
</dbReference>
<comment type="caution">
    <text evidence="4">The sequence shown here is derived from an EMBL/GenBank/DDBJ whole genome shotgun (WGS) entry which is preliminary data.</text>
</comment>
<evidence type="ECO:0000313" key="4">
    <source>
        <dbReference type="EMBL" id="RDB61186.1"/>
    </source>
</evidence>
<dbReference type="Proteomes" id="UP000253975">
    <property type="component" value="Unassembled WGS sequence"/>
</dbReference>
<evidence type="ECO:0000313" key="5">
    <source>
        <dbReference type="Proteomes" id="UP000253975"/>
    </source>
</evidence>
<dbReference type="InterPro" id="IPR001173">
    <property type="entry name" value="Glyco_trans_2-like"/>
</dbReference>
<sequence>MSNREVLWVDQDEIAVIIPCFNEAQTIGKVVDDFHRELPEATVYVYDNASTDATAAIAMKHGATVRHEPRRGKGNVCRQMFRDIDAACYLMVDGDDTYPAEAAKGLCAPIIDKKADMVVGDRLSNGTYAKANRRAFHGLGNNLVRAMIKWIYGYEYADVMTGYRAMSKPFVKTFPVLSEGFQIETELSIHAVDRRWRIADVPVEYRDRPEGSVSKLDTVKDGLKVIAMIGTLFKDYRPLKFFSLVALIFCIGGLCAGMPVVTEYLATGLVPRFPTAILAAALMFTAAISLATGFILDAVAKVERKQWELRVYRQTEED</sequence>
<evidence type="ECO:0000256" key="1">
    <source>
        <dbReference type="ARBA" id="ARBA00006739"/>
    </source>
</evidence>
<dbReference type="Gene3D" id="3.90.550.10">
    <property type="entry name" value="Spore Coat Polysaccharide Biosynthesis Protein SpsA, Chain A"/>
    <property type="match status" value="1"/>
</dbReference>
<comment type="similarity">
    <text evidence="1">Belongs to the glycosyltransferase 2 family.</text>
</comment>
<feature type="transmembrane region" description="Helical" evidence="2">
    <location>
        <begin position="241"/>
        <end position="261"/>
    </location>
</feature>
<keyword evidence="2" id="KW-1133">Transmembrane helix</keyword>
<feature type="domain" description="Glycosyltransferase 2-like" evidence="3">
    <location>
        <begin position="16"/>
        <end position="135"/>
    </location>
</feature>
<dbReference type="EMBL" id="PPTO01000001">
    <property type="protein sequence ID" value="RDB61186.1"/>
    <property type="molecule type" value="Genomic_DNA"/>
</dbReference>
<dbReference type="Pfam" id="PF00535">
    <property type="entry name" value="Glycos_transf_2"/>
    <property type="match status" value="1"/>
</dbReference>
<dbReference type="GO" id="GO:0016740">
    <property type="term" value="F:transferase activity"/>
    <property type="evidence" value="ECO:0007669"/>
    <property type="project" value="UniProtKB-KW"/>
</dbReference>
<name>A0A369LSF3_9ACTN</name>